<dbReference type="InterPro" id="IPR029058">
    <property type="entry name" value="AB_hydrolase_fold"/>
</dbReference>
<gene>
    <name evidence="2" type="ORF">H2O64_17365</name>
</gene>
<dbReference type="InterPro" id="IPR000073">
    <property type="entry name" value="AB_hydrolase_1"/>
</dbReference>
<evidence type="ECO:0000259" key="1">
    <source>
        <dbReference type="Pfam" id="PF12697"/>
    </source>
</evidence>
<evidence type="ECO:0000313" key="3">
    <source>
        <dbReference type="Proteomes" id="UP000619238"/>
    </source>
</evidence>
<protein>
    <submittedName>
        <fullName evidence="2">Alpha/beta hydrolase</fullName>
    </submittedName>
</protein>
<dbReference type="Gene3D" id="3.40.50.1820">
    <property type="entry name" value="alpha/beta hydrolase"/>
    <property type="match status" value="1"/>
</dbReference>
<reference evidence="2 3" key="1">
    <citation type="submission" date="2020-07" db="EMBL/GenBank/DDBJ databases">
        <title>Description of Kordia aestuariivivens sp. nov., isolated from a tidal flat.</title>
        <authorList>
            <person name="Park S."/>
            <person name="Yoon J.-H."/>
        </authorList>
    </citation>
    <scope>NUCLEOTIDE SEQUENCE [LARGE SCALE GENOMIC DNA]</scope>
    <source>
        <strain evidence="2 3">YSTF-M3</strain>
    </source>
</reference>
<evidence type="ECO:0000313" key="2">
    <source>
        <dbReference type="EMBL" id="MBC8756447.1"/>
    </source>
</evidence>
<dbReference type="SUPFAM" id="SSF53474">
    <property type="entry name" value="alpha/beta-Hydrolases"/>
    <property type="match status" value="1"/>
</dbReference>
<dbReference type="RefSeq" id="WP_187563482.1">
    <property type="nucleotide sequence ID" value="NZ_JACGWS010000011.1"/>
</dbReference>
<proteinExistence type="predicted"/>
<dbReference type="GO" id="GO:0016787">
    <property type="term" value="F:hydrolase activity"/>
    <property type="evidence" value="ECO:0007669"/>
    <property type="project" value="UniProtKB-KW"/>
</dbReference>
<dbReference type="Pfam" id="PF12697">
    <property type="entry name" value="Abhydrolase_6"/>
    <property type="match status" value="1"/>
</dbReference>
<keyword evidence="2" id="KW-0378">Hydrolase</keyword>
<dbReference type="Proteomes" id="UP000619238">
    <property type="component" value="Unassembled WGS sequence"/>
</dbReference>
<name>A0ABR7QD12_9FLAO</name>
<accession>A0ABR7QD12</accession>
<dbReference type="EMBL" id="JACGWS010000011">
    <property type="protein sequence ID" value="MBC8756447.1"/>
    <property type="molecule type" value="Genomic_DNA"/>
</dbReference>
<feature type="domain" description="AB hydrolase-1" evidence="1">
    <location>
        <begin position="41"/>
        <end position="209"/>
    </location>
</feature>
<organism evidence="2 3">
    <name type="scientific">Kordia aestuariivivens</name>
    <dbReference type="NCBI Taxonomy" id="2759037"/>
    <lineage>
        <taxon>Bacteria</taxon>
        <taxon>Pseudomonadati</taxon>
        <taxon>Bacteroidota</taxon>
        <taxon>Flavobacteriia</taxon>
        <taxon>Flavobacteriales</taxon>
        <taxon>Flavobacteriaceae</taxon>
        <taxon>Kordia</taxon>
    </lineage>
</organism>
<keyword evidence="3" id="KW-1185">Reference proteome</keyword>
<sequence>MKIILIPGLAFDCRIFENLDLSGYEVEHLNWIEPKTNEKIHEYSQRLFSKIEPSSEKVTLIGHSLGGIVSQEIASAHNIEKVILISSIQSRKELPFSFKLVKPLRLDVFFTKGLCVKTVRFWGKGHGFETENEQNLFKSMVGNQTNRYLQWALRELSTWHEPTIPAETEIIHIHGTNDKTLPYKLVKKTDFTIENGTHICVLKRAAEISALIKNVL</sequence>
<comment type="caution">
    <text evidence="2">The sequence shown here is derived from an EMBL/GenBank/DDBJ whole genome shotgun (WGS) entry which is preliminary data.</text>
</comment>